<feature type="coiled-coil region" evidence="2">
    <location>
        <begin position="144"/>
        <end position="199"/>
    </location>
</feature>
<dbReference type="STRING" id="441894.ENSSCUP00000004454"/>
<dbReference type="PANTHER" id="PTHR21683:SF8">
    <property type="entry name" value="COILED-COIL DOMAIN-CONTAINING PROTEIN 42"/>
    <property type="match status" value="1"/>
</dbReference>
<protein>
    <submittedName>
        <fullName evidence="4">Coiled-coil domain-containing protein 42A</fullName>
    </submittedName>
</protein>
<dbReference type="Pfam" id="PF13863">
    <property type="entry name" value="DUF4200"/>
    <property type="match status" value="1"/>
</dbReference>
<evidence type="ECO:0000256" key="1">
    <source>
        <dbReference type="ARBA" id="ARBA00023054"/>
    </source>
</evidence>
<keyword evidence="1 2" id="KW-0175">Coiled coil</keyword>
<dbReference type="InterPro" id="IPR025252">
    <property type="entry name" value="DUF4200"/>
</dbReference>
<dbReference type="EMBL" id="KL205697">
    <property type="protein sequence ID" value="KFV73062.1"/>
    <property type="molecule type" value="Genomic_DNA"/>
</dbReference>
<evidence type="ECO:0000259" key="3">
    <source>
        <dbReference type="Pfam" id="PF13863"/>
    </source>
</evidence>
<dbReference type="Proteomes" id="UP000053584">
    <property type="component" value="Unassembled WGS sequence"/>
</dbReference>
<evidence type="ECO:0000256" key="2">
    <source>
        <dbReference type="SAM" id="Coils"/>
    </source>
</evidence>
<feature type="non-terminal residue" evidence="4">
    <location>
        <position position="1"/>
    </location>
</feature>
<proteinExistence type="predicted"/>
<gene>
    <name evidence="4" type="ORF">N308_08244</name>
</gene>
<dbReference type="GO" id="GO:0005856">
    <property type="term" value="C:cytoskeleton"/>
    <property type="evidence" value="ECO:0007669"/>
    <property type="project" value="UniProtKB-ARBA"/>
</dbReference>
<organism evidence="4 5">
    <name type="scientific">Struthio camelus australis</name>
    <dbReference type="NCBI Taxonomy" id="441894"/>
    <lineage>
        <taxon>Eukaryota</taxon>
        <taxon>Metazoa</taxon>
        <taxon>Chordata</taxon>
        <taxon>Craniata</taxon>
        <taxon>Vertebrata</taxon>
        <taxon>Euteleostomi</taxon>
        <taxon>Archelosauria</taxon>
        <taxon>Archosauria</taxon>
        <taxon>Dinosauria</taxon>
        <taxon>Saurischia</taxon>
        <taxon>Theropoda</taxon>
        <taxon>Coelurosauria</taxon>
        <taxon>Aves</taxon>
        <taxon>Palaeognathae</taxon>
        <taxon>Struthioniformes</taxon>
        <taxon>Struthionidae</taxon>
        <taxon>Struthio</taxon>
    </lineage>
</organism>
<evidence type="ECO:0000313" key="5">
    <source>
        <dbReference type="Proteomes" id="UP000053584"/>
    </source>
</evidence>
<evidence type="ECO:0000313" key="4">
    <source>
        <dbReference type="EMBL" id="KFV73062.1"/>
    </source>
</evidence>
<reference evidence="4 5" key="1">
    <citation type="submission" date="2014-04" db="EMBL/GenBank/DDBJ databases">
        <title>Genome evolution of avian class.</title>
        <authorList>
            <person name="Zhang G."/>
            <person name="Li C."/>
        </authorList>
    </citation>
    <scope>NUCLEOTIDE SEQUENCE [LARGE SCALE GENOMIC DNA]</scope>
    <source>
        <strain evidence="4">BGI_N308</strain>
    </source>
</reference>
<dbReference type="GO" id="GO:0007286">
    <property type="term" value="P:spermatid development"/>
    <property type="evidence" value="ECO:0007669"/>
    <property type="project" value="TreeGrafter"/>
</dbReference>
<dbReference type="PANTHER" id="PTHR21683">
    <property type="entry name" value="COILED-COIL DOMAIN-CONTAINING PROTEIN 42 LIKE-2-LIKE-RELATED"/>
    <property type="match status" value="1"/>
</dbReference>
<accession>A0A093H1U7</accession>
<name>A0A093H1U7_STRCA</name>
<keyword evidence="5" id="KW-1185">Reference proteome</keyword>
<feature type="domain" description="DUF4200" evidence="3">
    <location>
        <begin position="9"/>
        <end position="126"/>
    </location>
</feature>
<feature type="coiled-coil region" evidence="2">
    <location>
        <begin position="9"/>
        <end position="110"/>
    </location>
</feature>
<dbReference type="AlphaFoldDB" id="A0A093H1U7"/>
<dbReference type="InterPro" id="IPR051147">
    <property type="entry name" value="CFAP_domain-containing"/>
</dbReference>
<feature type="non-terminal residue" evidence="4">
    <location>
        <position position="233"/>
    </location>
</feature>
<sequence length="233" mass="27860">DSLSPSVRLQQKKKQARLIQKALDAEEEAFRVRMEAINCQWKNLHAKEAQLKTYTQKFEKFIQENDEKRIRALKKASKEREMKMQREKELLRARRELEALKNKHQKIYNTLQKYSIFNKYLEDVVKVSEFEEIREVIGRHKTLARMHEDLLQSAQARMEMIEKAKVLLAQYTEEKEDKILQYNNELAQLQMRFDRAHSDVLIWESHWAHIQNTAAEKTLMLGTIKMATLNLFQ</sequence>